<dbReference type="Gene3D" id="1.10.510.10">
    <property type="entry name" value="Transferase(Phosphotransferase) domain 1"/>
    <property type="match status" value="1"/>
</dbReference>
<comment type="catalytic activity">
    <reaction evidence="9">
        <text>L-seryl-[protein] + ATP = O-phospho-L-seryl-[protein] + ADP + H(+)</text>
        <dbReference type="Rhea" id="RHEA:17989"/>
        <dbReference type="Rhea" id="RHEA-COMP:9863"/>
        <dbReference type="Rhea" id="RHEA-COMP:11604"/>
        <dbReference type="ChEBI" id="CHEBI:15378"/>
        <dbReference type="ChEBI" id="CHEBI:29999"/>
        <dbReference type="ChEBI" id="CHEBI:30616"/>
        <dbReference type="ChEBI" id="CHEBI:83421"/>
        <dbReference type="ChEBI" id="CHEBI:456216"/>
        <dbReference type="EC" id="2.7.11.1"/>
    </reaction>
</comment>
<dbReference type="Proteomes" id="UP000439903">
    <property type="component" value="Unassembled WGS sequence"/>
</dbReference>
<keyword evidence="3" id="KW-0723">Serine/threonine-protein kinase</keyword>
<evidence type="ECO:0000313" key="14">
    <source>
        <dbReference type="Proteomes" id="UP000439903"/>
    </source>
</evidence>
<dbReference type="PROSITE" id="PS00108">
    <property type="entry name" value="PROTEIN_KINASE_ST"/>
    <property type="match status" value="1"/>
</dbReference>
<dbReference type="InterPro" id="IPR017441">
    <property type="entry name" value="Protein_kinase_ATP_BS"/>
</dbReference>
<name>A0A8H4AUX9_GIGMA</name>
<keyword evidence="5 10" id="KW-0547">Nucleotide-binding</keyword>
<comment type="similarity">
    <text evidence="1">Belongs to the protein kinase superfamily. STE Ser/Thr protein kinase family. STE20 subfamily.</text>
</comment>
<dbReference type="OrthoDB" id="248923at2759"/>
<dbReference type="PROSITE" id="PS50011">
    <property type="entry name" value="PROTEIN_KINASE_DOM"/>
    <property type="match status" value="1"/>
</dbReference>
<keyword evidence="7 10" id="KW-0067">ATP-binding</keyword>
<evidence type="ECO:0000259" key="12">
    <source>
        <dbReference type="PROSITE" id="PS50011"/>
    </source>
</evidence>
<proteinExistence type="inferred from homology"/>
<evidence type="ECO:0000256" key="9">
    <source>
        <dbReference type="ARBA" id="ARBA00048679"/>
    </source>
</evidence>
<accession>A0A8H4AUX9</accession>
<keyword evidence="6 13" id="KW-0418">Kinase</keyword>
<dbReference type="SMART" id="SM00220">
    <property type="entry name" value="S_TKc"/>
    <property type="match status" value="1"/>
</dbReference>
<evidence type="ECO:0000256" key="5">
    <source>
        <dbReference type="ARBA" id="ARBA00022741"/>
    </source>
</evidence>
<keyword evidence="4" id="KW-0808">Transferase</keyword>
<dbReference type="PANTHER" id="PTHR48012:SF21">
    <property type="entry name" value="PH DOMAIN-CONTAINING PROTEIN"/>
    <property type="match status" value="1"/>
</dbReference>
<dbReference type="PROSITE" id="PS00107">
    <property type="entry name" value="PROTEIN_KINASE_ATP"/>
    <property type="match status" value="1"/>
</dbReference>
<dbReference type="InterPro" id="IPR008271">
    <property type="entry name" value="Ser/Thr_kinase_AS"/>
</dbReference>
<dbReference type="Pfam" id="PF00069">
    <property type="entry name" value="Pkinase"/>
    <property type="match status" value="1"/>
</dbReference>
<protein>
    <recommendedName>
        <fullName evidence="2">non-specific serine/threonine protein kinase</fullName>
        <ecNumber evidence="2">2.7.11.1</ecNumber>
    </recommendedName>
</protein>
<evidence type="ECO:0000256" key="1">
    <source>
        <dbReference type="ARBA" id="ARBA00008874"/>
    </source>
</evidence>
<feature type="region of interest" description="Disordered" evidence="11">
    <location>
        <begin position="298"/>
        <end position="322"/>
    </location>
</feature>
<sequence length="837" mass="92755">MRISEQRYVPKKKVREPYSKQELVGRGAYGSVYKGINNDTNQVVAIKVLNLDTEEDDVGDIIKEINLLSLLNSESQNITRYYGSFLHGTKLWIIMEYAAGGSIRTLLKAGAIEEKYISIITREVLLAISYLHKCKIIHRDIKAANILLTAEGKVQLCDFGVAGQLTASNAKRTSFVGTPYWMAPEVITEGAAYDTKADIWSLGITVYEITTGNPPYHDQSAMRAIQLIPKNRPATLEGPYSAPLKEFVAICLNEISEDRPTADELMKTKFIKSSSKHPNGILRDLIARFEQWKQTTGYRQSFSDPYGTPSSESDSYDFEDGQKEEEDAWVFDTVQNTVTHRKSRSLGSLHIGGSDQLSPVIEDEEHMGLTIDNQLKSQENEDVDRTVLPRDNTVRYGRILTDGLLSPSTPLFQRKYSESHHPLLQLFQNEEKTQLDNISKESSPAGSFRNPTITIPMNIMSLMPRVEDSPSISKDSFQNINTKSKDDGPENNSFDGKSKSSSSASDLSTTFNSSFTRIDTSTPIEIVVPTSNSQITTDTVPKIIPSSQSGPNGLLSPTSISVTKIIPKREESGYFSINHEQLNDSPENKISNSSVHDNNSLGGLLTPPLIGHMASKSTSELFNQPISSSPGKMNHIKHHPTRHGSYDNQMDPTIGFPLHKPGSQGKIYHPQLARRTRSATTLNVNRQTNEDPAIIRSRHLQKDSKGSEIEIGSKFGSNLGVGIPRQRATSISNVQRTPSKSKLALVEDSSSSHLLPPSPSTAKFLNNSTLPSQGSPTRSIFTSQSSILNTGPELRPLKMDNYRGTSEVYEDLSKTTDDLLQWMTLLEAGINQLMTRF</sequence>
<evidence type="ECO:0000256" key="3">
    <source>
        <dbReference type="ARBA" id="ARBA00022527"/>
    </source>
</evidence>
<dbReference type="PRINTS" id="PR00109">
    <property type="entry name" value="TYRKINASE"/>
</dbReference>
<dbReference type="InterPro" id="IPR001245">
    <property type="entry name" value="Ser-Thr/Tyr_kinase_cat_dom"/>
</dbReference>
<evidence type="ECO:0000256" key="6">
    <source>
        <dbReference type="ARBA" id="ARBA00022777"/>
    </source>
</evidence>
<feature type="compositionally biased region" description="Polar residues" evidence="11">
    <location>
        <begin position="470"/>
        <end position="482"/>
    </location>
</feature>
<evidence type="ECO:0000256" key="7">
    <source>
        <dbReference type="ARBA" id="ARBA00022840"/>
    </source>
</evidence>
<dbReference type="AlphaFoldDB" id="A0A8H4AUX9"/>
<comment type="catalytic activity">
    <reaction evidence="8">
        <text>L-threonyl-[protein] + ATP = O-phospho-L-threonyl-[protein] + ADP + H(+)</text>
        <dbReference type="Rhea" id="RHEA:46608"/>
        <dbReference type="Rhea" id="RHEA-COMP:11060"/>
        <dbReference type="Rhea" id="RHEA-COMP:11605"/>
        <dbReference type="ChEBI" id="CHEBI:15378"/>
        <dbReference type="ChEBI" id="CHEBI:30013"/>
        <dbReference type="ChEBI" id="CHEBI:30616"/>
        <dbReference type="ChEBI" id="CHEBI:61977"/>
        <dbReference type="ChEBI" id="CHEBI:456216"/>
        <dbReference type="EC" id="2.7.11.1"/>
    </reaction>
</comment>
<dbReference type="EC" id="2.7.11.1" evidence="2"/>
<feature type="domain" description="Protein kinase" evidence="12">
    <location>
        <begin position="18"/>
        <end position="271"/>
    </location>
</feature>
<gene>
    <name evidence="13" type="ORF">F8M41_009524</name>
</gene>
<evidence type="ECO:0000256" key="8">
    <source>
        <dbReference type="ARBA" id="ARBA00047899"/>
    </source>
</evidence>
<organism evidence="13 14">
    <name type="scientific">Gigaspora margarita</name>
    <dbReference type="NCBI Taxonomy" id="4874"/>
    <lineage>
        <taxon>Eukaryota</taxon>
        <taxon>Fungi</taxon>
        <taxon>Fungi incertae sedis</taxon>
        <taxon>Mucoromycota</taxon>
        <taxon>Glomeromycotina</taxon>
        <taxon>Glomeromycetes</taxon>
        <taxon>Diversisporales</taxon>
        <taxon>Gigasporaceae</taxon>
        <taxon>Gigaspora</taxon>
    </lineage>
</organism>
<dbReference type="GO" id="GO:0004674">
    <property type="term" value="F:protein serine/threonine kinase activity"/>
    <property type="evidence" value="ECO:0007669"/>
    <property type="project" value="UniProtKB-KW"/>
</dbReference>
<feature type="compositionally biased region" description="Polar residues" evidence="11">
    <location>
        <begin position="298"/>
        <end position="313"/>
    </location>
</feature>
<reference evidence="13 14" key="1">
    <citation type="journal article" date="2019" name="Environ. Microbiol.">
        <title>At the nexus of three kingdoms: the genome of the mycorrhizal fungus Gigaspora margarita provides insights into plant, endobacterial and fungal interactions.</title>
        <authorList>
            <person name="Venice F."/>
            <person name="Ghignone S."/>
            <person name="Salvioli di Fossalunga A."/>
            <person name="Amselem J."/>
            <person name="Novero M."/>
            <person name="Xianan X."/>
            <person name="Sedzielewska Toro K."/>
            <person name="Morin E."/>
            <person name="Lipzen A."/>
            <person name="Grigoriev I.V."/>
            <person name="Henrissat B."/>
            <person name="Martin F.M."/>
            <person name="Bonfante P."/>
        </authorList>
    </citation>
    <scope>NUCLEOTIDE SEQUENCE [LARGE SCALE GENOMIC DNA]</scope>
    <source>
        <strain evidence="13 14">BEG34</strain>
    </source>
</reference>
<dbReference type="InterPro" id="IPR050629">
    <property type="entry name" value="STE20/SPS1-PAK"/>
</dbReference>
<dbReference type="InterPro" id="IPR011009">
    <property type="entry name" value="Kinase-like_dom_sf"/>
</dbReference>
<dbReference type="SUPFAM" id="SSF56112">
    <property type="entry name" value="Protein kinase-like (PK-like)"/>
    <property type="match status" value="1"/>
</dbReference>
<dbReference type="Gene3D" id="3.30.200.20">
    <property type="entry name" value="Phosphorylase Kinase, domain 1"/>
    <property type="match status" value="1"/>
</dbReference>
<comment type="caution">
    <text evidence="13">The sequence shown here is derived from an EMBL/GenBank/DDBJ whole genome shotgun (WGS) entry which is preliminary data.</text>
</comment>
<evidence type="ECO:0000313" key="13">
    <source>
        <dbReference type="EMBL" id="KAF0535595.1"/>
    </source>
</evidence>
<evidence type="ECO:0000256" key="2">
    <source>
        <dbReference type="ARBA" id="ARBA00012513"/>
    </source>
</evidence>
<feature type="compositionally biased region" description="Low complexity" evidence="11">
    <location>
        <begin position="492"/>
        <end position="509"/>
    </location>
</feature>
<dbReference type="InterPro" id="IPR000719">
    <property type="entry name" value="Prot_kinase_dom"/>
</dbReference>
<dbReference type="FunFam" id="1.10.510.10:FF:000499">
    <property type="entry name" value="Serine/threonine-protein kinase KIC1"/>
    <property type="match status" value="1"/>
</dbReference>
<dbReference type="GO" id="GO:0005524">
    <property type="term" value="F:ATP binding"/>
    <property type="evidence" value="ECO:0007669"/>
    <property type="project" value="UniProtKB-UniRule"/>
</dbReference>
<feature type="region of interest" description="Disordered" evidence="11">
    <location>
        <begin position="467"/>
        <end position="509"/>
    </location>
</feature>
<feature type="binding site" evidence="10">
    <location>
        <position position="47"/>
    </location>
    <ligand>
        <name>ATP</name>
        <dbReference type="ChEBI" id="CHEBI:30616"/>
    </ligand>
</feature>
<dbReference type="PANTHER" id="PTHR48012">
    <property type="entry name" value="STERILE20-LIKE KINASE, ISOFORM B-RELATED"/>
    <property type="match status" value="1"/>
</dbReference>
<keyword evidence="14" id="KW-1185">Reference proteome</keyword>
<evidence type="ECO:0000256" key="11">
    <source>
        <dbReference type="SAM" id="MobiDB-lite"/>
    </source>
</evidence>
<dbReference type="EMBL" id="WTPW01000204">
    <property type="protein sequence ID" value="KAF0535595.1"/>
    <property type="molecule type" value="Genomic_DNA"/>
</dbReference>
<evidence type="ECO:0000256" key="10">
    <source>
        <dbReference type="PROSITE-ProRule" id="PRU10141"/>
    </source>
</evidence>
<dbReference type="GO" id="GO:0005737">
    <property type="term" value="C:cytoplasm"/>
    <property type="evidence" value="ECO:0007669"/>
    <property type="project" value="TreeGrafter"/>
</dbReference>
<evidence type="ECO:0000256" key="4">
    <source>
        <dbReference type="ARBA" id="ARBA00022679"/>
    </source>
</evidence>